<dbReference type="PIRSF" id="PIRSF006162">
    <property type="entry name" value="PgpA"/>
    <property type="match status" value="1"/>
</dbReference>
<keyword evidence="1" id="KW-0812">Transmembrane</keyword>
<evidence type="ECO:0000313" key="3">
    <source>
        <dbReference type="EMBL" id="MDI6449421.1"/>
    </source>
</evidence>
<reference evidence="3" key="1">
    <citation type="submission" date="2023-05" db="EMBL/GenBank/DDBJ databases">
        <title>Anaerotaeda fermentans gen. nov., sp. nov., a novel anaerobic planctomycete of the new family within the order Sedimentisphaerales isolated from Taman Peninsula, Russia.</title>
        <authorList>
            <person name="Khomyakova M.A."/>
            <person name="Merkel A.Y."/>
            <person name="Slobodkin A.I."/>
        </authorList>
    </citation>
    <scope>NUCLEOTIDE SEQUENCE</scope>
    <source>
        <strain evidence="3">M17dextr</strain>
    </source>
</reference>
<accession>A0AAW6TUJ7</accession>
<feature type="transmembrane region" description="Helical" evidence="1">
    <location>
        <begin position="142"/>
        <end position="164"/>
    </location>
</feature>
<proteinExistence type="predicted"/>
<keyword evidence="1" id="KW-0472">Membrane</keyword>
<feature type="transmembrane region" description="Helical" evidence="1">
    <location>
        <begin position="79"/>
        <end position="97"/>
    </location>
</feature>
<keyword evidence="4" id="KW-1185">Reference proteome</keyword>
<dbReference type="GO" id="GO:0006629">
    <property type="term" value="P:lipid metabolic process"/>
    <property type="evidence" value="ECO:0007669"/>
    <property type="project" value="InterPro"/>
</dbReference>
<feature type="domain" description="YutG/PgpA" evidence="2">
    <location>
        <begin position="6"/>
        <end position="159"/>
    </location>
</feature>
<organism evidence="3 4">
    <name type="scientific">Anaerobaca lacustris</name>
    <dbReference type="NCBI Taxonomy" id="3044600"/>
    <lineage>
        <taxon>Bacteria</taxon>
        <taxon>Pseudomonadati</taxon>
        <taxon>Planctomycetota</taxon>
        <taxon>Phycisphaerae</taxon>
        <taxon>Sedimentisphaerales</taxon>
        <taxon>Anaerobacaceae</taxon>
        <taxon>Anaerobaca</taxon>
    </lineage>
</organism>
<dbReference type="EMBL" id="JASCXX010000010">
    <property type="protein sequence ID" value="MDI6449421.1"/>
    <property type="molecule type" value="Genomic_DNA"/>
</dbReference>
<evidence type="ECO:0000259" key="2">
    <source>
        <dbReference type="Pfam" id="PF04608"/>
    </source>
</evidence>
<comment type="caution">
    <text evidence="3">The sequence shown here is derived from an EMBL/GenBank/DDBJ whole genome shotgun (WGS) entry which is preliminary data.</text>
</comment>
<dbReference type="InterPro" id="IPR026037">
    <property type="entry name" value="PgpA"/>
</dbReference>
<keyword evidence="1" id="KW-1133">Transmembrane helix</keyword>
<name>A0AAW6TUJ7_9BACT</name>
<gene>
    <name evidence="3" type="ORF">QJ522_10245</name>
</gene>
<evidence type="ECO:0000313" key="4">
    <source>
        <dbReference type="Proteomes" id="UP001431776"/>
    </source>
</evidence>
<dbReference type="InterPro" id="IPR036681">
    <property type="entry name" value="PgpA-like_sf"/>
</dbReference>
<dbReference type="CDD" id="cd06971">
    <property type="entry name" value="PgpA"/>
    <property type="match status" value="1"/>
</dbReference>
<dbReference type="SUPFAM" id="SSF101307">
    <property type="entry name" value="YutG-like"/>
    <property type="match status" value="1"/>
</dbReference>
<dbReference type="GO" id="GO:0008962">
    <property type="term" value="F:phosphatidylglycerophosphatase activity"/>
    <property type="evidence" value="ECO:0007669"/>
    <property type="project" value="InterPro"/>
</dbReference>
<dbReference type="Proteomes" id="UP001431776">
    <property type="component" value="Unassembled WGS sequence"/>
</dbReference>
<sequence length="166" mass="17145">MDWRRLIASCFGLGWLPVAPGTWGSLPPVVAFAVLGHLDVSGAAVAAVMAAFVVAGSVACVACVPAVAALAGKADPGEVVVDEVAGQALVFLVIPWLLPADVSLKQCCLVAALGFLLFRVFDITKPWPIRKLESLPDGWGVLADDLLAGVFAAVVLAVVVKLWMAA</sequence>
<dbReference type="AlphaFoldDB" id="A0AAW6TUJ7"/>
<dbReference type="PANTHER" id="PTHR36305">
    <property type="entry name" value="PHOSPHATIDYLGLYCEROPHOSPHATASE A"/>
    <property type="match status" value="1"/>
</dbReference>
<feature type="transmembrane region" description="Helical" evidence="1">
    <location>
        <begin position="40"/>
        <end position="67"/>
    </location>
</feature>
<protein>
    <submittedName>
        <fullName evidence="3">Phosphatidylglycerophosphatase A</fullName>
    </submittedName>
</protein>
<dbReference type="InterPro" id="IPR007686">
    <property type="entry name" value="YutG/PgpA"/>
</dbReference>
<dbReference type="PANTHER" id="PTHR36305:SF1">
    <property type="entry name" value="PHOSPHATIDYLGLYCEROPHOSPHATASE A"/>
    <property type="match status" value="1"/>
</dbReference>
<evidence type="ECO:0000256" key="1">
    <source>
        <dbReference type="SAM" id="Phobius"/>
    </source>
</evidence>
<dbReference type="RefSeq" id="WP_349244828.1">
    <property type="nucleotide sequence ID" value="NZ_JASCXX010000010.1"/>
</dbReference>
<dbReference type="Pfam" id="PF04608">
    <property type="entry name" value="PgpA"/>
    <property type="match status" value="1"/>
</dbReference>